<proteinExistence type="predicted"/>
<sequence>MTEIHGECAAGFEPVRAAFEENFAERGELGAAFSVTRHGETVVDLWAGWADPDRTTPWRADTLTNVWSTTKGMTALCAHHLADAGLLDLDAPVAKYWLEFAAAGKREIPVRWLLSHRSGVTGIGLERPVAVNELYDWDHITGLLAAQAPLFEPGTASGYHALSFGFLVGEVVRRVSGQDVRAYFARHIAGPLDADFRIGLDSEADLARCSTLVEPVLSEEMTTALTQAFANAGPVALAALANPRVQGLDANEPEWRRAILPALNGHGTARAIATIYGALASGRLLSAGALATAREGQGREADLVGGLGNEWALGFYLGSEERGFGPNPRAFGHDGFGGSSGGADPESGIAFGYTMNRMGPLMRDDPRKMALVNATFAAPALVSG</sequence>
<dbReference type="SUPFAM" id="SSF56601">
    <property type="entry name" value="beta-lactamase/transpeptidase-like"/>
    <property type="match status" value="1"/>
</dbReference>
<dbReference type="InterPro" id="IPR012338">
    <property type="entry name" value="Beta-lactam/transpept-like"/>
</dbReference>
<evidence type="ECO:0000259" key="1">
    <source>
        <dbReference type="Pfam" id="PF00144"/>
    </source>
</evidence>
<reference evidence="2 3" key="1">
    <citation type="submission" date="2020-10" db="EMBL/GenBank/DDBJ databases">
        <title>Sequencing the genomes of 1000 actinobacteria strains.</title>
        <authorList>
            <person name="Klenk H.-P."/>
        </authorList>
    </citation>
    <scope>NUCLEOTIDE SEQUENCE [LARGE SCALE GENOMIC DNA]</scope>
    <source>
        <strain evidence="2 3">DSM 46661</strain>
    </source>
</reference>
<dbReference type="Proteomes" id="UP000656548">
    <property type="component" value="Unassembled WGS sequence"/>
</dbReference>
<dbReference type="PANTHER" id="PTHR43319:SF3">
    <property type="entry name" value="BETA-LACTAMASE-RELATED DOMAIN-CONTAINING PROTEIN"/>
    <property type="match status" value="1"/>
</dbReference>
<gene>
    <name evidence="2" type="ORF">H4W30_005205</name>
</gene>
<dbReference type="RefSeq" id="WP_192745188.1">
    <property type="nucleotide sequence ID" value="NZ_JADBEJ010000005.1"/>
</dbReference>
<dbReference type="Gene3D" id="3.40.710.10">
    <property type="entry name" value="DD-peptidase/beta-lactamase superfamily"/>
    <property type="match status" value="1"/>
</dbReference>
<keyword evidence="3" id="KW-1185">Reference proteome</keyword>
<dbReference type="PANTHER" id="PTHR43319">
    <property type="entry name" value="BETA-LACTAMASE-RELATED"/>
    <property type="match status" value="1"/>
</dbReference>
<protein>
    <submittedName>
        <fullName evidence="2">CubicO group peptidase (Beta-lactamase class C family)</fullName>
    </submittedName>
</protein>
<evidence type="ECO:0000313" key="2">
    <source>
        <dbReference type="EMBL" id="MBE1578145.1"/>
    </source>
</evidence>
<name>A0ABR9LC88_9PSEU</name>
<dbReference type="Pfam" id="PF00144">
    <property type="entry name" value="Beta-lactamase"/>
    <property type="match status" value="1"/>
</dbReference>
<feature type="domain" description="Beta-lactamase-related" evidence="1">
    <location>
        <begin position="17"/>
        <end position="372"/>
    </location>
</feature>
<evidence type="ECO:0000313" key="3">
    <source>
        <dbReference type="Proteomes" id="UP000656548"/>
    </source>
</evidence>
<dbReference type="InterPro" id="IPR052907">
    <property type="entry name" value="Beta-lactamase/esterase"/>
</dbReference>
<organism evidence="2 3">
    <name type="scientific">Amycolatopsis roodepoortensis</name>
    <dbReference type="NCBI Taxonomy" id="700274"/>
    <lineage>
        <taxon>Bacteria</taxon>
        <taxon>Bacillati</taxon>
        <taxon>Actinomycetota</taxon>
        <taxon>Actinomycetes</taxon>
        <taxon>Pseudonocardiales</taxon>
        <taxon>Pseudonocardiaceae</taxon>
        <taxon>Amycolatopsis</taxon>
    </lineage>
</organism>
<dbReference type="EMBL" id="JADBEJ010000005">
    <property type="protein sequence ID" value="MBE1578145.1"/>
    <property type="molecule type" value="Genomic_DNA"/>
</dbReference>
<comment type="caution">
    <text evidence="2">The sequence shown here is derived from an EMBL/GenBank/DDBJ whole genome shotgun (WGS) entry which is preliminary data.</text>
</comment>
<accession>A0ABR9LC88</accession>
<dbReference type="InterPro" id="IPR001466">
    <property type="entry name" value="Beta-lactam-related"/>
</dbReference>